<sequence>MKIIRFIMITLATAALAAGCQKAIGYEDVVYFTGTENSPVTNMYIDGPTSMGLSVTSSSKLSSDMSVSVVVDEAAVDAYNAAHGTAYKMLPEGSYSLSSDSFTISAGSNVSQPVTFDIVSMDDFEEGALYCIPFSLTGTSNGMKILETSQTTYVMINQIITTQGINLQQSNYVSFPTITNNADYQDLSVCTMEIRVKMNSFYGATANPGIASVIGVEENFLLRFGDISCDKNQLQLAGRGASVTSSLHFSTDRWYHIAVVDDGSTATLYADGEAVGSTDSSGKDPINLAWDYMDGFHVGFSERGRLMDGVVSEARVWTRALTPTELVNNQCYVDPASEGLLGYWRLDSLNDENKIVDMTGRGNDGEPSSTSLTWEELKCPVVD</sequence>
<evidence type="ECO:0000256" key="2">
    <source>
        <dbReference type="ARBA" id="ARBA00023157"/>
    </source>
</evidence>
<dbReference type="SUPFAM" id="SSF49899">
    <property type="entry name" value="Concanavalin A-like lectins/glucanases"/>
    <property type="match status" value="1"/>
</dbReference>
<evidence type="ECO:0000256" key="3">
    <source>
        <dbReference type="SAM" id="SignalP"/>
    </source>
</evidence>
<reference evidence="5" key="1">
    <citation type="submission" date="2020-10" db="EMBL/GenBank/DDBJ databases">
        <authorList>
            <person name="Gilroy R."/>
        </authorList>
    </citation>
    <scope>NUCLEOTIDE SEQUENCE</scope>
    <source>
        <strain evidence="5">B2-16538</strain>
    </source>
</reference>
<dbReference type="EMBL" id="JADILX010000061">
    <property type="protein sequence ID" value="MBO8485458.1"/>
    <property type="molecule type" value="Genomic_DNA"/>
</dbReference>
<accession>A0A9D9J2K1</accession>
<proteinExistence type="predicted"/>
<protein>
    <submittedName>
        <fullName evidence="5">DUF1735 domain-containing protein</fullName>
    </submittedName>
</protein>
<dbReference type="InterPro" id="IPR013728">
    <property type="entry name" value="BT_3987-like_N"/>
</dbReference>
<comment type="caution">
    <text evidence="5">The sequence shown here is derived from an EMBL/GenBank/DDBJ whole genome shotgun (WGS) entry which is preliminary data.</text>
</comment>
<name>A0A9D9J2K1_9BACT</name>
<dbReference type="Gene3D" id="2.60.40.1740">
    <property type="entry name" value="hypothetical protein (bacova_03559)"/>
    <property type="match status" value="1"/>
</dbReference>
<dbReference type="GO" id="GO:0004553">
    <property type="term" value="F:hydrolase activity, hydrolyzing O-glycosyl compounds"/>
    <property type="evidence" value="ECO:0007669"/>
    <property type="project" value="UniProtKB-ARBA"/>
</dbReference>
<evidence type="ECO:0000313" key="6">
    <source>
        <dbReference type="Proteomes" id="UP000823750"/>
    </source>
</evidence>
<dbReference type="Proteomes" id="UP000823750">
    <property type="component" value="Unassembled WGS sequence"/>
</dbReference>
<dbReference type="PROSITE" id="PS51257">
    <property type="entry name" value="PROKAR_LIPOPROTEIN"/>
    <property type="match status" value="1"/>
</dbReference>
<dbReference type="Pfam" id="PF08522">
    <property type="entry name" value="BT_3987-like_N"/>
    <property type="match status" value="1"/>
</dbReference>
<feature type="signal peptide" evidence="3">
    <location>
        <begin position="1"/>
        <end position="17"/>
    </location>
</feature>
<organism evidence="5 6">
    <name type="scientific">Candidatus Cryptobacteroides excrementavium</name>
    <dbReference type="NCBI Taxonomy" id="2840759"/>
    <lineage>
        <taxon>Bacteria</taxon>
        <taxon>Pseudomonadati</taxon>
        <taxon>Bacteroidota</taxon>
        <taxon>Bacteroidia</taxon>
        <taxon>Bacteroidales</taxon>
        <taxon>Candidatus Cryptobacteroides</taxon>
    </lineage>
</organism>
<keyword evidence="1 3" id="KW-0732">Signal</keyword>
<evidence type="ECO:0000313" key="5">
    <source>
        <dbReference type="EMBL" id="MBO8485458.1"/>
    </source>
</evidence>
<feature type="domain" description="LamG-like jellyroll fold" evidence="4">
    <location>
        <begin position="191"/>
        <end position="324"/>
    </location>
</feature>
<feature type="chain" id="PRO_5039602078" evidence="3">
    <location>
        <begin position="18"/>
        <end position="383"/>
    </location>
</feature>
<gene>
    <name evidence="5" type="ORF">IAB78_03435</name>
</gene>
<dbReference type="SMART" id="SM00560">
    <property type="entry name" value="LamGL"/>
    <property type="match status" value="1"/>
</dbReference>
<dbReference type="AlphaFoldDB" id="A0A9D9J2K1"/>
<evidence type="ECO:0000259" key="4">
    <source>
        <dbReference type="SMART" id="SM00560"/>
    </source>
</evidence>
<evidence type="ECO:0000256" key="1">
    <source>
        <dbReference type="ARBA" id="ARBA00022729"/>
    </source>
</evidence>
<dbReference type="InterPro" id="IPR006558">
    <property type="entry name" value="LamG-like"/>
</dbReference>
<keyword evidence="2" id="KW-1015">Disulfide bond</keyword>
<dbReference type="InterPro" id="IPR013320">
    <property type="entry name" value="ConA-like_dom_sf"/>
</dbReference>
<reference evidence="5" key="2">
    <citation type="journal article" date="2021" name="PeerJ">
        <title>Extensive microbial diversity within the chicken gut microbiome revealed by metagenomics and culture.</title>
        <authorList>
            <person name="Gilroy R."/>
            <person name="Ravi A."/>
            <person name="Getino M."/>
            <person name="Pursley I."/>
            <person name="Horton D.L."/>
            <person name="Alikhan N.F."/>
            <person name="Baker D."/>
            <person name="Gharbi K."/>
            <person name="Hall N."/>
            <person name="Watson M."/>
            <person name="Adriaenssens E.M."/>
            <person name="Foster-Nyarko E."/>
            <person name="Jarju S."/>
            <person name="Secka A."/>
            <person name="Antonio M."/>
            <person name="Oren A."/>
            <person name="Chaudhuri R.R."/>
            <person name="La Ragione R."/>
            <person name="Hildebrand F."/>
            <person name="Pallen M.J."/>
        </authorList>
    </citation>
    <scope>NUCLEOTIDE SEQUENCE</scope>
    <source>
        <strain evidence="5">B2-16538</strain>
    </source>
</reference>
<dbReference type="Gene3D" id="2.60.120.200">
    <property type="match status" value="1"/>
</dbReference>
<dbReference type="GO" id="GO:0005975">
    <property type="term" value="P:carbohydrate metabolic process"/>
    <property type="evidence" value="ECO:0007669"/>
    <property type="project" value="UniProtKB-ARBA"/>
</dbReference>
<dbReference type="Pfam" id="PF13385">
    <property type="entry name" value="Laminin_G_3"/>
    <property type="match status" value="1"/>
</dbReference>